<accession>A0ABU0JHI2</accession>
<evidence type="ECO:0000313" key="2">
    <source>
        <dbReference type="EMBL" id="MDQ0473734.1"/>
    </source>
</evidence>
<keyword evidence="1" id="KW-0732">Signal</keyword>
<dbReference type="RefSeq" id="WP_307282347.1">
    <property type="nucleotide sequence ID" value="NZ_JAUSVX010000018.1"/>
</dbReference>
<dbReference type="EMBL" id="JAUSVX010000018">
    <property type="protein sequence ID" value="MDQ0473734.1"/>
    <property type="molecule type" value="Genomic_DNA"/>
</dbReference>
<evidence type="ECO:0008006" key="4">
    <source>
        <dbReference type="Google" id="ProtNLM"/>
    </source>
</evidence>
<sequence length="488" mass="50590">MRTATRRALILSLMLAASPAGAQTISEDGAKELAAAFATYVGQPAIDQKIVSVAPGTDAYTVTIDLPKIVAGMTPADGKVDVSVQPFAFEATPKDDGTWTVTADSFPAFKLVQHKEGGEETVEIAAENYHFEGTFDAKLAAFTSGEGKVDKVTFASHSPEGDAQGEQGATTMTLQGASAADGAVTAKIHQVSAGFAETVTIKSGEAPVTVTIKTGEVALDMDIDSARQKSLLEILAFFAANPGKDKAAAAQADLKARLLAALPLWNGIGGTISFKDVAVETPMGAFKAAAFTETLGLSGASKDAYYDLGIKVDGLQLPEGLVPAWAKPALPSALDVSMRLSGPDLEAVSRLAVDKLDVGGKEPWPKDVQDQLAGYFVNGPLKLTLKPGGVTAPSLTLALEGGATILPQPPEVSATVTADGLDKTMADLQTSTDQDPNKQQALMMLGMAKALAKPGDGGKALWKIEMAKDGSVSVNGQQLQPPTQQQQQ</sequence>
<reference evidence="2 3" key="1">
    <citation type="submission" date="2023-07" db="EMBL/GenBank/DDBJ databases">
        <title>Genomic Encyclopedia of Type Strains, Phase IV (KMG-IV): sequencing the most valuable type-strain genomes for metagenomic binning, comparative biology and taxonomic classification.</title>
        <authorList>
            <person name="Goeker M."/>
        </authorList>
    </citation>
    <scope>NUCLEOTIDE SEQUENCE [LARGE SCALE GENOMIC DNA]</scope>
    <source>
        <strain evidence="2 3">DSM 19619</strain>
    </source>
</reference>
<comment type="caution">
    <text evidence="2">The sequence shown here is derived from an EMBL/GenBank/DDBJ whole genome shotgun (WGS) entry which is preliminary data.</text>
</comment>
<protein>
    <recommendedName>
        <fullName evidence="4">DUF2125 domain-containing protein</fullName>
    </recommendedName>
</protein>
<evidence type="ECO:0000313" key="3">
    <source>
        <dbReference type="Proteomes" id="UP001242480"/>
    </source>
</evidence>
<feature type="chain" id="PRO_5046195502" description="DUF2125 domain-containing protein" evidence="1">
    <location>
        <begin position="23"/>
        <end position="488"/>
    </location>
</feature>
<gene>
    <name evidence="2" type="ORF">QO011_006770</name>
</gene>
<dbReference type="Proteomes" id="UP001242480">
    <property type="component" value="Unassembled WGS sequence"/>
</dbReference>
<evidence type="ECO:0000256" key="1">
    <source>
        <dbReference type="SAM" id="SignalP"/>
    </source>
</evidence>
<name>A0ABU0JHI2_9HYPH</name>
<organism evidence="2 3">
    <name type="scientific">Labrys wisconsinensis</name>
    <dbReference type="NCBI Taxonomy" id="425677"/>
    <lineage>
        <taxon>Bacteria</taxon>
        <taxon>Pseudomonadati</taxon>
        <taxon>Pseudomonadota</taxon>
        <taxon>Alphaproteobacteria</taxon>
        <taxon>Hyphomicrobiales</taxon>
        <taxon>Xanthobacteraceae</taxon>
        <taxon>Labrys</taxon>
    </lineage>
</organism>
<keyword evidence="3" id="KW-1185">Reference proteome</keyword>
<proteinExistence type="predicted"/>
<feature type="signal peptide" evidence="1">
    <location>
        <begin position="1"/>
        <end position="22"/>
    </location>
</feature>